<name>W9VSE8_9EURO</name>
<dbReference type="HOGENOM" id="CLU_562617_0_0_1"/>
<gene>
    <name evidence="2" type="ORF">A1O7_06100</name>
</gene>
<dbReference type="GeneID" id="19180680"/>
<feature type="region of interest" description="Disordered" evidence="1">
    <location>
        <begin position="367"/>
        <end position="490"/>
    </location>
</feature>
<dbReference type="eggNOG" id="ENOG502SG5H">
    <property type="taxonomic scope" value="Eukaryota"/>
</dbReference>
<feature type="compositionally biased region" description="Polar residues" evidence="1">
    <location>
        <begin position="187"/>
        <end position="199"/>
    </location>
</feature>
<dbReference type="EMBL" id="AMGW01000004">
    <property type="protein sequence ID" value="EXJ58672.1"/>
    <property type="molecule type" value="Genomic_DNA"/>
</dbReference>
<reference evidence="2 3" key="1">
    <citation type="submission" date="2013-03" db="EMBL/GenBank/DDBJ databases">
        <title>The Genome Sequence of Cladophialophora yegresii CBS 114405.</title>
        <authorList>
            <consortium name="The Broad Institute Genomics Platform"/>
            <person name="Cuomo C."/>
            <person name="de Hoog S."/>
            <person name="Gorbushina A."/>
            <person name="Walker B."/>
            <person name="Young S.K."/>
            <person name="Zeng Q."/>
            <person name="Gargeya S."/>
            <person name="Fitzgerald M."/>
            <person name="Haas B."/>
            <person name="Abouelleil A."/>
            <person name="Allen A.W."/>
            <person name="Alvarado L."/>
            <person name="Arachchi H.M."/>
            <person name="Berlin A.M."/>
            <person name="Chapman S.B."/>
            <person name="Gainer-Dewar J."/>
            <person name="Goldberg J."/>
            <person name="Griggs A."/>
            <person name="Gujja S."/>
            <person name="Hansen M."/>
            <person name="Howarth C."/>
            <person name="Imamovic A."/>
            <person name="Ireland A."/>
            <person name="Larimer J."/>
            <person name="McCowan C."/>
            <person name="Murphy C."/>
            <person name="Pearson M."/>
            <person name="Poon T.W."/>
            <person name="Priest M."/>
            <person name="Roberts A."/>
            <person name="Saif S."/>
            <person name="Shea T."/>
            <person name="Sisk P."/>
            <person name="Sykes S."/>
            <person name="Wortman J."/>
            <person name="Nusbaum C."/>
            <person name="Birren B."/>
        </authorList>
    </citation>
    <scope>NUCLEOTIDE SEQUENCE [LARGE SCALE GENOMIC DNA]</scope>
    <source>
        <strain evidence="2 3">CBS 114405</strain>
    </source>
</reference>
<dbReference type="AlphaFoldDB" id="W9VSE8"/>
<feature type="compositionally biased region" description="Polar residues" evidence="1">
    <location>
        <begin position="284"/>
        <end position="305"/>
    </location>
</feature>
<feature type="compositionally biased region" description="Polar residues" evidence="1">
    <location>
        <begin position="63"/>
        <end position="77"/>
    </location>
</feature>
<dbReference type="VEuPathDB" id="FungiDB:A1O7_06100"/>
<feature type="compositionally biased region" description="Polar residues" evidence="1">
    <location>
        <begin position="166"/>
        <end position="175"/>
    </location>
</feature>
<accession>W9VSE8</accession>
<dbReference type="Proteomes" id="UP000019473">
    <property type="component" value="Unassembled WGS sequence"/>
</dbReference>
<feature type="region of interest" description="Disordered" evidence="1">
    <location>
        <begin position="60"/>
        <end position="316"/>
    </location>
</feature>
<organism evidence="2 3">
    <name type="scientific">Cladophialophora yegresii CBS 114405</name>
    <dbReference type="NCBI Taxonomy" id="1182544"/>
    <lineage>
        <taxon>Eukaryota</taxon>
        <taxon>Fungi</taxon>
        <taxon>Dikarya</taxon>
        <taxon>Ascomycota</taxon>
        <taxon>Pezizomycotina</taxon>
        <taxon>Eurotiomycetes</taxon>
        <taxon>Chaetothyriomycetidae</taxon>
        <taxon>Chaetothyriales</taxon>
        <taxon>Herpotrichiellaceae</taxon>
        <taxon>Cladophialophora</taxon>
    </lineage>
</organism>
<feature type="compositionally biased region" description="Polar residues" evidence="1">
    <location>
        <begin position="433"/>
        <end position="473"/>
    </location>
</feature>
<sequence>MWWKVATSWLAVLAGTAFAIRFYSPDLFNKLTGHIFARAQPSPVVAEPPAKRQKAKRTLANRLESSNSGVSTPTLSATEGKVNKKRKLISPPVENQVVARTNEGRQVTLLRDEDDDMSNKEFAQQLARAQAGTKLEPANTQGQTKKERRAAGTPVQGKPNGPVASGRSTDTSSATGRDGDDDVSPIGSPSTGAVSTAPTSRAGDVSDMLEAPAAKPGVLRLTDVKDSGSKPPAKSSQSFQPALTKKQRQRQAKAAEQKSIREESDRLHEQKKQAQLRAARLAEGSSNQTKADAFTSKQNAWQSSKPAAEKLAQTSRDEEVGPLLDTFEKPVGPTFTVHGAVTAEPLSDITNAVPGTANVNTVRKEIGVDKTNALAPSDREKVHRPTLGSQSSWADEVNEEEQDNWATELAQEEKWESVTTKKGKKKGKKENGDTSSEASFSITKPLTNGRSAVNGHQASDVKTPQAETSNRFQSIEAITDPAFTDAEWEA</sequence>
<dbReference type="STRING" id="1182544.W9VSE8"/>
<evidence type="ECO:0000256" key="1">
    <source>
        <dbReference type="SAM" id="MobiDB-lite"/>
    </source>
</evidence>
<dbReference type="OrthoDB" id="4150271at2759"/>
<protein>
    <submittedName>
        <fullName evidence="2">Uncharacterized protein</fullName>
    </submittedName>
</protein>
<feature type="compositionally biased region" description="Basic and acidic residues" evidence="1">
    <location>
        <begin position="253"/>
        <end position="272"/>
    </location>
</feature>
<evidence type="ECO:0000313" key="3">
    <source>
        <dbReference type="Proteomes" id="UP000019473"/>
    </source>
</evidence>
<comment type="caution">
    <text evidence="2">The sequence shown here is derived from an EMBL/GenBank/DDBJ whole genome shotgun (WGS) entry which is preliminary data.</text>
</comment>
<evidence type="ECO:0000313" key="2">
    <source>
        <dbReference type="EMBL" id="EXJ58672.1"/>
    </source>
</evidence>
<keyword evidence="3" id="KW-1185">Reference proteome</keyword>
<dbReference type="RefSeq" id="XP_007758295.1">
    <property type="nucleotide sequence ID" value="XM_007760105.1"/>
</dbReference>
<proteinExistence type="predicted"/>